<dbReference type="Pfam" id="PF09450">
    <property type="entry name" value="DUF2019"/>
    <property type="match status" value="1"/>
</dbReference>
<comment type="caution">
    <text evidence="2">The sequence shown here is derived from an EMBL/GenBank/DDBJ whole genome shotgun (WGS) entry which is preliminary data.</text>
</comment>
<accession>A0A3A8PRN4</accession>
<reference evidence="3" key="1">
    <citation type="submission" date="2018-09" db="EMBL/GenBank/DDBJ databases">
        <authorList>
            <person name="Livingstone P.G."/>
            <person name="Whitworth D.E."/>
        </authorList>
    </citation>
    <scope>NUCLEOTIDE SEQUENCE [LARGE SCALE GENOMIC DNA]</scope>
    <source>
        <strain evidence="3">AB050A</strain>
    </source>
</reference>
<evidence type="ECO:0000313" key="2">
    <source>
        <dbReference type="EMBL" id="RKH56345.1"/>
    </source>
</evidence>
<evidence type="ECO:0000259" key="1">
    <source>
        <dbReference type="Pfam" id="PF09450"/>
    </source>
</evidence>
<proteinExistence type="predicted"/>
<dbReference type="EMBL" id="RAWK01000285">
    <property type="protein sequence ID" value="RKH56345.1"/>
    <property type="molecule type" value="Genomic_DNA"/>
</dbReference>
<dbReference type="InterPro" id="IPR042236">
    <property type="entry name" value="PI3K_accessory_sf"/>
</dbReference>
<dbReference type="AlphaFoldDB" id="A0A3A8PRN4"/>
<dbReference type="SUPFAM" id="SSF48371">
    <property type="entry name" value="ARM repeat"/>
    <property type="match status" value="1"/>
</dbReference>
<gene>
    <name evidence="2" type="ORF">D7W81_34115</name>
</gene>
<protein>
    <submittedName>
        <fullName evidence="2">DUF2019 domain-containing protein</fullName>
    </submittedName>
</protein>
<dbReference type="Proteomes" id="UP000267003">
    <property type="component" value="Unassembled WGS sequence"/>
</dbReference>
<dbReference type="OrthoDB" id="5515368at2"/>
<dbReference type="Gene3D" id="1.25.40.70">
    <property type="entry name" value="Phosphatidylinositol 3-kinase, accessory domain (PIK)"/>
    <property type="match status" value="1"/>
</dbReference>
<dbReference type="InterPro" id="IPR016024">
    <property type="entry name" value="ARM-type_fold"/>
</dbReference>
<keyword evidence="3" id="KW-1185">Reference proteome</keyword>
<sequence>MTLEDLVEQFALNVAAQTEATWRSDSRSANKHARKYGVAVDKLLAHGDAGRDALLVLLQHERMDVRVMAAAHLLRYRTADSKAVLEDAAKGEGMIPFCAQQALKRWEDGTWALDRPDAPQEK</sequence>
<organism evidence="2 3">
    <name type="scientific">Corallococcus aberystwythensis</name>
    <dbReference type="NCBI Taxonomy" id="2316722"/>
    <lineage>
        <taxon>Bacteria</taxon>
        <taxon>Pseudomonadati</taxon>
        <taxon>Myxococcota</taxon>
        <taxon>Myxococcia</taxon>
        <taxon>Myxococcales</taxon>
        <taxon>Cystobacterineae</taxon>
        <taxon>Myxococcaceae</taxon>
        <taxon>Corallococcus</taxon>
    </lineage>
</organism>
<dbReference type="InterPro" id="IPR018568">
    <property type="entry name" value="DUF2019"/>
</dbReference>
<name>A0A3A8PRN4_9BACT</name>
<feature type="domain" description="DUF2019" evidence="1">
    <location>
        <begin position="4"/>
        <end position="90"/>
    </location>
</feature>
<evidence type="ECO:0000313" key="3">
    <source>
        <dbReference type="Proteomes" id="UP000267003"/>
    </source>
</evidence>
<dbReference type="RefSeq" id="WP_120559578.1">
    <property type="nucleotide sequence ID" value="NZ_RAWK01000285.1"/>
</dbReference>